<organism evidence="2 3">
    <name type="scientific">Labilithrix luteola</name>
    <dbReference type="NCBI Taxonomy" id="1391654"/>
    <lineage>
        <taxon>Bacteria</taxon>
        <taxon>Pseudomonadati</taxon>
        <taxon>Myxococcota</taxon>
        <taxon>Polyangia</taxon>
        <taxon>Polyangiales</taxon>
        <taxon>Labilitrichaceae</taxon>
        <taxon>Labilithrix</taxon>
    </lineage>
</organism>
<gene>
    <name evidence="2" type="ORF">AKJ09_08443</name>
</gene>
<evidence type="ECO:0000313" key="3">
    <source>
        <dbReference type="Proteomes" id="UP000064967"/>
    </source>
</evidence>
<dbReference type="KEGG" id="llu:AKJ09_08443"/>
<name>A0A0K1Q8R0_9BACT</name>
<keyword evidence="3" id="KW-1185">Reference proteome</keyword>
<dbReference type="STRING" id="1391654.AKJ09_08443"/>
<accession>A0A0K1Q8R0</accession>
<dbReference type="Proteomes" id="UP000064967">
    <property type="component" value="Chromosome"/>
</dbReference>
<evidence type="ECO:0000256" key="1">
    <source>
        <dbReference type="SAM" id="MobiDB-lite"/>
    </source>
</evidence>
<feature type="compositionally biased region" description="Basic and acidic residues" evidence="1">
    <location>
        <begin position="12"/>
        <end position="37"/>
    </location>
</feature>
<sequence>MSEPAGPFARTSIERVRERTCAKRRQSGGEKREYPSR</sequence>
<proteinExistence type="predicted"/>
<dbReference type="EMBL" id="CP012333">
    <property type="protein sequence ID" value="AKV01780.1"/>
    <property type="molecule type" value="Genomic_DNA"/>
</dbReference>
<feature type="region of interest" description="Disordered" evidence="1">
    <location>
        <begin position="1"/>
        <end position="37"/>
    </location>
</feature>
<evidence type="ECO:0000313" key="2">
    <source>
        <dbReference type="EMBL" id="AKV01780.1"/>
    </source>
</evidence>
<dbReference type="AlphaFoldDB" id="A0A0K1Q8R0"/>
<reference evidence="2 3" key="1">
    <citation type="submission" date="2015-08" db="EMBL/GenBank/DDBJ databases">
        <authorList>
            <person name="Babu N.S."/>
            <person name="Beckwith C.J."/>
            <person name="Beseler K.G."/>
            <person name="Brison A."/>
            <person name="Carone J.V."/>
            <person name="Caskin T.P."/>
            <person name="Diamond M."/>
            <person name="Durham M.E."/>
            <person name="Foxe J.M."/>
            <person name="Go M."/>
            <person name="Henderson B.A."/>
            <person name="Jones I.B."/>
            <person name="McGettigan J.A."/>
            <person name="Micheletti S.J."/>
            <person name="Nasrallah M.E."/>
            <person name="Ortiz D."/>
            <person name="Piller C.R."/>
            <person name="Privatt S.R."/>
            <person name="Schneider S.L."/>
            <person name="Sharp S."/>
            <person name="Smith T.C."/>
            <person name="Stanton J.D."/>
            <person name="Ullery H.E."/>
            <person name="Wilson R.J."/>
            <person name="Serrano M.G."/>
            <person name="Buck G."/>
            <person name="Lee V."/>
            <person name="Wang Y."/>
            <person name="Carvalho R."/>
            <person name="Voegtly L."/>
            <person name="Shi R."/>
            <person name="Duckworth R."/>
            <person name="Johnson A."/>
            <person name="Loviza R."/>
            <person name="Walstead R."/>
            <person name="Shah Z."/>
            <person name="Kiflezghi M."/>
            <person name="Wade K."/>
            <person name="Ball S.L."/>
            <person name="Bradley K.W."/>
            <person name="Asai D.J."/>
            <person name="Bowman C.A."/>
            <person name="Russell D.A."/>
            <person name="Pope W.H."/>
            <person name="Jacobs-Sera D."/>
            <person name="Hendrix R.W."/>
            <person name="Hatfull G.F."/>
        </authorList>
    </citation>
    <scope>NUCLEOTIDE SEQUENCE [LARGE SCALE GENOMIC DNA]</scope>
    <source>
        <strain evidence="2 3">DSM 27648</strain>
    </source>
</reference>
<protein>
    <submittedName>
        <fullName evidence="2">Uncharacterized protein</fullName>
    </submittedName>
</protein>